<dbReference type="AlphaFoldDB" id="A0A4Y7RUX0"/>
<feature type="transmembrane region" description="Helical" evidence="6">
    <location>
        <begin position="468"/>
        <end position="493"/>
    </location>
</feature>
<dbReference type="Proteomes" id="UP000297597">
    <property type="component" value="Unassembled WGS sequence"/>
</dbReference>
<proteinExistence type="predicted"/>
<feature type="transmembrane region" description="Helical" evidence="6">
    <location>
        <begin position="28"/>
        <end position="46"/>
    </location>
</feature>
<feature type="transmembrane region" description="Helical" evidence="6">
    <location>
        <begin position="443"/>
        <end position="462"/>
    </location>
</feature>
<dbReference type="InterPro" id="IPR035681">
    <property type="entry name" value="ComA-like_MBL"/>
</dbReference>
<dbReference type="InterPro" id="IPR001279">
    <property type="entry name" value="Metallo-B-lactamas"/>
</dbReference>
<dbReference type="RefSeq" id="WP_134212648.1">
    <property type="nucleotide sequence ID" value="NZ_QFFZ01000005.1"/>
</dbReference>
<dbReference type="NCBIfam" id="TIGR00360">
    <property type="entry name" value="ComEC_N-term"/>
    <property type="match status" value="1"/>
</dbReference>
<dbReference type="PANTHER" id="PTHR30619:SF1">
    <property type="entry name" value="RECOMBINATION PROTEIN 2"/>
    <property type="match status" value="1"/>
</dbReference>
<feature type="transmembrane region" description="Helical" evidence="6">
    <location>
        <begin position="274"/>
        <end position="291"/>
    </location>
</feature>
<evidence type="ECO:0000256" key="5">
    <source>
        <dbReference type="ARBA" id="ARBA00023136"/>
    </source>
</evidence>
<dbReference type="InterPro" id="IPR004797">
    <property type="entry name" value="Competence_ComEC/Rec2"/>
</dbReference>
<keyword evidence="4 6" id="KW-1133">Transmembrane helix</keyword>
<dbReference type="InterPro" id="IPR036866">
    <property type="entry name" value="RibonucZ/Hydroxyglut_hydro"/>
</dbReference>
<dbReference type="GO" id="GO:0005886">
    <property type="term" value="C:plasma membrane"/>
    <property type="evidence" value="ECO:0007669"/>
    <property type="project" value="UniProtKB-SubCell"/>
</dbReference>
<keyword evidence="3 6" id="KW-0812">Transmembrane</keyword>
<dbReference type="Pfam" id="PF00753">
    <property type="entry name" value="Lactamase_B"/>
    <property type="match status" value="1"/>
</dbReference>
<evidence type="ECO:0000313" key="9">
    <source>
        <dbReference type="Proteomes" id="UP000297597"/>
    </source>
</evidence>
<feature type="transmembrane region" description="Helical" evidence="6">
    <location>
        <begin position="53"/>
        <end position="71"/>
    </location>
</feature>
<protein>
    <submittedName>
        <fullName evidence="8">ComE operon protein 3</fullName>
    </submittedName>
</protein>
<feature type="transmembrane region" description="Helical" evidence="6">
    <location>
        <begin position="322"/>
        <end position="340"/>
    </location>
</feature>
<feature type="transmembrane region" description="Helical" evidence="6">
    <location>
        <begin position="244"/>
        <end position="267"/>
    </location>
</feature>
<keyword evidence="5 6" id="KW-0472">Membrane</keyword>
<sequence length="822" mass="87651">MNRPLVILTICFIAGILAGEYTHLNATIALALAAFSFLAAAAGHVLGWRENRLLILLLFLSLGLGLSRLWVEESKPPLVDYAGQRVVLVGWVSEEPDVRADKVYYLLQAQELVRGEERISISGTVRLSVKEASQVFAYGDLLKISGLLSRPDPAGNPGAFDYRTYLERQGIMVQLLARGDSAVQKIGLAGASPLHSIALKVKHKLADTATASLTTSQAAVLNGIIFGTQGMIDRETRRTFSETGVVHILSVSGLHVGLVLGGLLGLLRLLRLPPGFIAPLATPLLAFYVLMTGLNPAVLRSAIMALLLIWAHHLGRDRDWPTTLALAALLILLWNPLLIYHPGCQLSFAATWGILYLGPVLTSACSALLKGLPDKMARAVSLALAVPLAAQLATIPLVAWYYNLLSPVSIPANLLAVPLVGLIMGLGLLATALGLIWLPLASLVNVATGLSLDLFLALVGAFQQLPGAVIYLATPPVILMAAWYAGLLAAVRARSAGRIAGLRQGIAGWLPAVVLVVALVLIWWPWSGGRFLTVHFIDVGQGDSVLVQTPGGHSILIDSGGMTGELTTGTGVGDQVVEPYLRRLGVNRIDVLILTHPHEDHCGGAVSLVRHFPVRLAVVSPALETPGGSERDKSSEGGTVSSAYTELLQKMRDDGIPVRCAAAGDNLRLENGIEIEVLAPLETAEGTKPDPNNCSLVLKLSCGGRSFVFTGDAELAEQKELILQAADLKTDVLKIPHHGSRFLLPELVELADPEAAVISVGAHNTFGHPAQSTLELLERTGINVYRTDRDGAVIVQTDGYNLEVRTGKKTGWDVKTINRSDL</sequence>
<organism evidence="8 9">
    <name type="scientific">Pelotomaculum propionicicum</name>
    <dbReference type="NCBI Taxonomy" id="258475"/>
    <lineage>
        <taxon>Bacteria</taxon>
        <taxon>Bacillati</taxon>
        <taxon>Bacillota</taxon>
        <taxon>Clostridia</taxon>
        <taxon>Eubacteriales</taxon>
        <taxon>Desulfotomaculaceae</taxon>
        <taxon>Pelotomaculum</taxon>
    </lineage>
</organism>
<name>A0A4Y7RUX0_9FIRM</name>
<feature type="domain" description="Metallo-beta-lactamase" evidence="7">
    <location>
        <begin position="541"/>
        <end position="763"/>
    </location>
</feature>
<evidence type="ECO:0000256" key="2">
    <source>
        <dbReference type="ARBA" id="ARBA00022475"/>
    </source>
</evidence>
<dbReference type="InterPro" id="IPR025405">
    <property type="entry name" value="DUF4131"/>
</dbReference>
<dbReference type="SMART" id="SM00849">
    <property type="entry name" value="Lactamase_B"/>
    <property type="match status" value="1"/>
</dbReference>
<gene>
    <name evidence="8" type="primary">comEC_1</name>
    <name evidence="8" type="ORF">Pmgp_00774</name>
</gene>
<dbReference type="GO" id="GO:0030420">
    <property type="term" value="P:establishment of competence for transformation"/>
    <property type="evidence" value="ECO:0007669"/>
    <property type="project" value="InterPro"/>
</dbReference>
<reference evidence="8 9" key="1">
    <citation type="journal article" date="2018" name="Environ. Microbiol.">
        <title>Novel energy conservation strategies and behaviour of Pelotomaculum schinkii driving syntrophic propionate catabolism.</title>
        <authorList>
            <person name="Hidalgo-Ahumada C.A.P."/>
            <person name="Nobu M.K."/>
            <person name="Narihiro T."/>
            <person name="Tamaki H."/>
            <person name="Liu W.T."/>
            <person name="Kamagata Y."/>
            <person name="Stams A.J.M."/>
            <person name="Imachi H."/>
            <person name="Sousa D.Z."/>
        </authorList>
    </citation>
    <scope>NUCLEOTIDE SEQUENCE [LARGE SCALE GENOMIC DNA]</scope>
    <source>
        <strain evidence="8 9">MGP</strain>
    </source>
</reference>
<feature type="transmembrane region" description="Helical" evidence="6">
    <location>
        <begin position="381"/>
        <end position="402"/>
    </location>
</feature>
<feature type="transmembrane region" description="Helical" evidence="6">
    <location>
        <begin position="346"/>
        <end position="369"/>
    </location>
</feature>
<evidence type="ECO:0000256" key="6">
    <source>
        <dbReference type="SAM" id="Phobius"/>
    </source>
</evidence>
<dbReference type="Pfam" id="PF03772">
    <property type="entry name" value="Competence"/>
    <property type="match status" value="1"/>
</dbReference>
<dbReference type="OrthoDB" id="9761531at2"/>
<evidence type="ECO:0000259" key="7">
    <source>
        <dbReference type="SMART" id="SM00849"/>
    </source>
</evidence>
<dbReference type="SUPFAM" id="SSF56281">
    <property type="entry name" value="Metallo-hydrolase/oxidoreductase"/>
    <property type="match status" value="1"/>
</dbReference>
<feature type="transmembrane region" description="Helical" evidence="6">
    <location>
        <begin position="505"/>
        <end position="526"/>
    </location>
</feature>
<evidence type="ECO:0000256" key="1">
    <source>
        <dbReference type="ARBA" id="ARBA00004651"/>
    </source>
</evidence>
<dbReference type="CDD" id="cd07731">
    <property type="entry name" value="ComA-like_MBL-fold"/>
    <property type="match status" value="1"/>
</dbReference>
<keyword evidence="2" id="KW-1003">Cell membrane</keyword>
<dbReference type="EMBL" id="QFFZ01000005">
    <property type="protein sequence ID" value="TEB12798.1"/>
    <property type="molecule type" value="Genomic_DNA"/>
</dbReference>
<dbReference type="Pfam" id="PF13567">
    <property type="entry name" value="DUF4131"/>
    <property type="match status" value="1"/>
</dbReference>
<dbReference type="InterPro" id="IPR052159">
    <property type="entry name" value="Competence_DNA_uptake"/>
</dbReference>
<dbReference type="NCBIfam" id="TIGR00361">
    <property type="entry name" value="ComEC_Rec2"/>
    <property type="match status" value="1"/>
</dbReference>
<evidence type="ECO:0000256" key="4">
    <source>
        <dbReference type="ARBA" id="ARBA00022989"/>
    </source>
</evidence>
<dbReference type="Gene3D" id="3.60.15.10">
    <property type="entry name" value="Ribonuclease Z/Hydroxyacylglutathione hydrolase-like"/>
    <property type="match status" value="1"/>
</dbReference>
<dbReference type="PANTHER" id="PTHR30619">
    <property type="entry name" value="DNA INTERNALIZATION/COMPETENCE PROTEIN COMEC/REC2"/>
    <property type="match status" value="1"/>
</dbReference>
<accession>A0A4Y7RUX0</accession>
<evidence type="ECO:0000256" key="3">
    <source>
        <dbReference type="ARBA" id="ARBA00022692"/>
    </source>
</evidence>
<comment type="subcellular location">
    <subcellularLocation>
        <location evidence="1">Cell membrane</location>
        <topology evidence="1">Multi-pass membrane protein</topology>
    </subcellularLocation>
</comment>
<evidence type="ECO:0000313" key="8">
    <source>
        <dbReference type="EMBL" id="TEB12798.1"/>
    </source>
</evidence>
<comment type="caution">
    <text evidence="8">The sequence shown here is derived from an EMBL/GenBank/DDBJ whole genome shotgun (WGS) entry which is preliminary data.</text>
</comment>
<keyword evidence="9" id="KW-1185">Reference proteome</keyword>
<dbReference type="InterPro" id="IPR004477">
    <property type="entry name" value="ComEC_N"/>
</dbReference>
<feature type="transmembrane region" description="Helical" evidence="6">
    <location>
        <begin position="414"/>
        <end position="436"/>
    </location>
</feature>